<dbReference type="EMBL" id="JABFAC010000006">
    <property type="protein sequence ID" value="MBA0615104.1"/>
    <property type="molecule type" value="Genomic_DNA"/>
</dbReference>
<keyword evidence="3" id="KW-1185">Reference proteome</keyword>
<feature type="compositionally biased region" description="Low complexity" evidence="1">
    <location>
        <begin position="26"/>
        <end position="41"/>
    </location>
</feature>
<comment type="caution">
    <text evidence="2">The sequence shown here is derived from an EMBL/GenBank/DDBJ whole genome shotgun (WGS) entry which is preliminary data.</text>
</comment>
<dbReference type="AlphaFoldDB" id="A0A7J8RMN5"/>
<accession>A0A7J8RMN5</accession>
<dbReference type="Pfam" id="PF05623">
    <property type="entry name" value="DUF789"/>
    <property type="match status" value="1"/>
</dbReference>
<dbReference type="InterPro" id="IPR008507">
    <property type="entry name" value="DUF789"/>
</dbReference>
<dbReference type="Proteomes" id="UP000593561">
    <property type="component" value="Unassembled WGS sequence"/>
</dbReference>
<evidence type="ECO:0000256" key="1">
    <source>
        <dbReference type="SAM" id="MobiDB-lite"/>
    </source>
</evidence>
<organism evidence="2 3">
    <name type="scientific">Gossypium davidsonii</name>
    <name type="common">Davidson's cotton</name>
    <name type="synonym">Gossypium klotzschianum subsp. davidsonii</name>
    <dbReference type="NCBI Taxonomy" id="34287"/>
    <lineage>
        <taxon>Eukaryota</taxon>
        <taxon>Viridiplantae</taxon>
        <taxon>Streptophyta</taxon>
        <taxon>Embryophyta</taxon>
        <taxon>Tracheophyta</taxon>
        <taxon>Spermatophyta</taxon>
        <taxon>Magnoliopsida</taxon>
        <taxon>eudicotyledons</taxon>
        <taxon>Gunneridae</taxon>
        <taxon>Pentapetalae</taxon>
        <taxon>rosids</taxon>
        <taxon>malvids</taxon>
        <taxon>Malvales</taxon>
        <taxon>Malvaceae</taxon>
        <taxon>Malvoideae</taxon>
        <taxon>Gossypium</taxon>
    </lineage>
</organism>
<protein>
    <submittedName>
        <fullName evidence="2">Uncharacterized protein</fullName>
    </submittedName>
</protein>
<evidence type="ECO:0000313" key="2">
    <source>
        <dbReference type="EMBL" id="MBA0615104.1"/>
    </source>
</evidence>
<sequence length="546" mass="61279">MSGSGGVSIARSRGGESRFYNPPPMRKQQQQQQQQMTTTTMQRREQRPPLISKGSTEKRTDHEDCATLLPSSSSSSSSANNSSKTNDDNSTNLDRFLEFTTPVVSAQYLPKTSIRGCRGQERGLECPPYFALKDLWESFKEWSAYGAGVPLVLNGSDSVMQYYVPYLSGIQLYVDPSRPSPRQRVTVIRNSFLLIWRVVLLESHLMVECCVEHAGYVVSFSNPSLNRMPGEESDTESSRETSSDGSDSDYGVARRANNIVPGSWNQLDIADANIQRLNTLSLRNRPFGGSSSDESDTCNPLGQLIFEYLEHDQPFSREPLADKISVLASQFPALRTYRSCDLSPSSWISVAWYPIYRIPMGPTLQNLDACFLTYHSLSTPLPSGNGMDGLPFRGFNVREFHDADMSLKLPLPTFGLAFYKFKVSVWNPDGVNESQKANSLLQAADNWLRLLQVNHPDFRHEIPVILRALYQRHGPEEVGFDPCELVISLFGDELGRSPCLLQYHERDVGVNNCSCSRKCLGWNVILMFRPVSLFRKQILLQVALAL</sequence>
<name>A0A7J8RMN5_GOSDV</name>
<feature type="compositionally biased region" description="Low complexity" evidence="1">
    <location>
        <begin position="71"/>
        <end position="92"/>
    </location>
</feature>
<dbReference type="PANTHER" id="PTHR31343:SF8">
    <property type="entry name" value="OS07G0246600 PROTEIN"/>
    <property type="match status" value="1"/>
</dbReference>
<evidence type="ECO:0000313" key="3">
    <source>
        <dbReference type="Proteomes" id="UP000593561"/>
    </source>
</evidence>
<feature type="region of interest" description="Disordered" evidence="1">
    <location>
        <begin position="226"/>
        <end position="252"/>
    </location>
</feature>
<feature type="region of interest" description="Disordered" evidence="1">
    <location>
        <begin position="1"/>
        <end position="92"/>
    </location>
</feature>
<proteinExistence type="predicted"/>
<feature type="compositionally biased region" description="Basic and acidic residues" evidence="1">
    <location>
        <begin position="55"/>
        <end position="65"/>
    </location>
</feature>
<reference evidence="2 3" key="1">
    <citation type="journal article" date="2019" name="Genome Biol. Evol.">
        <title>Insights into the evolution of the New World diploid cottons (Gossypium, subgenus Houzingenia) based on genome sequencing.</title>
        <authorList>
            <person name="Grover C.E."/>
            <person name="Arick M.A. 2nd"/>
            <person name="Thrash A."/>
            <person name="Conover J.L."/>
            <person name="Sanders W.S."/>
            <person name="Peterson D.G."/>
            <person name="Frelichowski J.E."/>
            <person name="Scheffler J.A."/>
            <person name="Scheffler B.E."/>
            <person name="Wendel J.F."/>
        </authorList>
    </citation>
    <scope>NUCLEOTIDE SEQUENCE [LARGE SCALE GENOMIC DNA]</scope>
    <source>
        <strain evidence="2">27</strain>
        <tissue evidence="2">Leaf</tissue>
    </source>
</reference>
<dbReference type="PANTHER" id="PTHR31343">
    <property type="entry name" value="T15D22.8"/>
    <property type="match status" value="1"/>
</dbReference>
<gene>
    <name evidence="2" type="ORF">Godav_015289</name>
</gene>